<reference evidence="5 6" key="1">
    <citation type="submission" date="2021-01" db="EMBL/GenBank/DDBJ databases">
        <title>Whole genome shotgun sequence of Catellatospora coxensis NBRC 107359.</title>
        <authorList>
            <person name="Komaki H."/>
            <person name="Tamura T."/>
        </authorList>
    </citation>
    <scope>NUCLEOTIDE SEQUENCE [LARGE SCALE GENOMIC DNA]</scope>
    <source>
        <strain evidence="5 6">NBRC 107359</strain>
    </source>
</reference>
<dbReference type="InterPro" id="IPR000835">
    <property type="entry name" value="HTH_MarR-typ"/>
</dbReference>
<evidence type="ECO:0000259" key="4">
    <source>
        <dbReference type="PROSITE" id="PS50995"/>
    </source>
</evidence>
<keyword evidence="1" id="KW-0805">Transcription regulation</keyword>
<dbReference type="PANTHER" id="PTHR42756">
    <property type="entry name" value="TRANSCRIPTIONAL REGULATOR, MARR"/>
    <property type="match status" value="1"/>
</dbReference>
<dbReference type="Pfam" id="PF01047">
    <property type="entry name" value="MarR"/>
    <property type="match status" value="1"/>
</dbReference>
<dbReference type="SUPFAM" id="SSF46785">
    <property type="entry name" value="Winged helix' DNA-binding domain"/>
    <property type="match status" value="1"/>
</dbReference>
<dbReference type="PANTHER" id="PTHR42756:SF1">
    <property type="entry name" value="TRANSCRIPTIONAL REPRESSOR OF EMRAB OPERON"/>
    <property type="match status" value="1"/>
</dbReference>
<evidence type="ECO:0000256" key="2">
    <source>
        <dbReference type="ARBA" id="ARBA00023125"/>
    </source>
</evidence>
<dbReference type="Proteomes" id="UP000630887">
    <property type="component" value="Unassembled WGS sequence"/>
</dbReference>
<keyword evidence="3" id="KW-0804">Transcription</keyword>
<dbReference type="GO" id="GO:0003700">
    <property type="term" value="F:DNA-binding transcription factor activity"/>
    <property type="evidence" value="ECO:0007669"/>
    <property type="project" value="InterPro"/>
</dbReference>
<dbReference type="InterPro" id="IPR036390">
    <property type="entry name" value="WH_DNA-bd_sf"/>
</dbReference>
<dbReference type="AlphaFoldDB" id="A0A8J3L5Q2"/>
<dbReference type="InterPro" id="IPR023187">
    <property type="entry name" value="Tscrpt_reg_MarR-type_CS"/>
</dbReference>
<keyword evidence="6" id="KW-1185">Reference proteome</keyword>
<organism evidence="5 6">
    <name type="scientific">Catellatospora coxensis</name>
    <dbReference type="NCBI Taxonomy" id="310354"/>
    <lineage>
        <taxon>Bacteria</taxon>
        <taxon>Bacillati</taxon>
        <taxon>Actinomycetota</taxon>
        <taxon>Actinomycetes</taxon>
        <taxon>Micromonosporales</taxon>
        <taxon>Micromonosporaceae</taxon>
        <taxon>Catellatospora</taxon>
    </lineage>
</organism>
<protein>
    <submittedName>
        <fullName evidence="5">MarR family transcriptional regulator</fullName>
    </submittedName>
</protein>
<name>A0A8J3L5Q2_9ACTN</name>
<keyword evidence="2" id="KW-0238">DNA-binding</keyword>
<evidence type="ECO:0000313" key="6">
    <source>
        <dbReference type="Proteomes" id="UP000630887"/>
    </source>
</evidence>
<proteinExistence type="predicted"/>
<dbReference type="PROSITE" id="PS01117">
    <property type="entry name" value="HTH_MARR_1"/>
    <property type="match status" value="1"/>
</dbReference>
<dbReference type="GO" id="GO:0003677">
    <property type="term" value="F:DNA binding"/>
    <property type="evidence" value="ECO:0007669"/>
    <property type="project" value="UniProtKB-KW"/>
</dbReference>
<evidence type="ECO:0000256" key="1">
    <source>
        <dbReference type="ARBA" id="ARBA00023015"/>
    </source>
</evidence>
<sequence length="150" mass="16088">MTTAGGDPTDACNNLALRKAARYLGATYDKALAPSGLRATQFTILQKLNAHGELTIGGLADAMAMDRTTMASNLKPLARQGLVTVEQSASDRRARTVTLTPDGLARMKAALPLWQDVQARFEERFGHDEAAGLRACLKGVLDTGFDPWAE</sequence>
<accession>A0A8J3L5Q2</accession>
<dbReference type="PROSITE" id="PS50995">
    <property type="entry name" value="HTH_MARR_2"/>
    <property type="match status" value="1"/>
</dbReference>
<feature type="domain" description="HTH marR-type" evidence="4">
    <location>
        <begin position="10"/>
        <end position="142"/>
    </location>
</feature>
<dbReference type="InterPro" id="IPR036388">
    <property type="entry name" value="WH-like_DNA-bd_sf"/>
</dbReference>
<dbReference type="Gene3D" id="1.10.10.10">
    <property type="entry name" value="Winged helix-like DNA-binding domain superfamily/Winged helix DNA-binding domain"/>
    <property type="match status" value="1"/>
</dbReference>
<dbReference type="EMBL" id="BONI01000068">
    <property type="protein sequence ID" value="GIG09609.1"/>
    <property type="molecule type" value="Genomic_DNA"/>
</dbReference>
<comment type="caution">
    <text evidence="5">The sequence shown here is derived from an EMBL/GenBank/DDBJ whole genome shotgun (WGS) entry which is preliminary data.</text>
</comment>
<dbReference type="SMART" id="SM00347">
    <property type="entry name" value="HTH_MARR"/>
    <property type="match status" value="1"/>
</dbReference>
<evidence type="ECO:0000256" key="3">
    <source>
        <dbReference type="ARBA" id="ARBA00023163"/>
    </source>
</evidence>
<gene>
    <name evidence="5" type="ORF">Cco03nite_63090</name>
</gene>
<dbReference type="RefSeq" id="WP_203696828.1">
    <property type="nucleotide sequence ID" value="NZ_BAAALC010000094.1"/>
</dbReference>
<evidence type="ECO:0000313" key="5">
    <source>
        <dbReference type="EMBL" id="GIG09609.1"/>
    </source>
</evidence>